<feature type="region of interest" description="Disordered" evidence="2">
    <location>
        <begin position="33"/>
        <end position="53"/>
    </location>
</feature>
<feature type="coiled-coil region" evidence="1">
    <location>
        <begin position="405"/>
        <end position="520"/>
    </location>
</feature>
<feature type="region of interest" description="Disordered" evidence="2">
    <location>
        <begin position="350"/>
        <end position="385"/>
    </location>
</feature>
<gene>
    <name evidence="4" type="primary">LOC113465640</name>
</gene>
<dbReference type="KEGG" id="dci:113465640"/>
<sequence length="530" mass="61006">MISCDNSSNSVLPLSSKSNRIDNTRALALLDVESPEQSRIDHTENKHSELNATSHSIPNKCHIETQTMFDDMTILRNECQCQLRVHTDSSEGDRESPLPNDECISQTSEKSQPNEPHINSSEQLQCENCANNNTTATLNMEKIEELNRMISDLKIKEKLYEQTMSEADEMFSNMTLEYGVQIENLENQINTTTLDLRAMKKELEKEREENDRMSNGNVELMKEIKAKENEKKQLNNMLECLKMQLEEEQEVSHGIESSSKYEMISCDNSSNSVLPLSSKSNRIDNTRALALLDVESPEQSRIDHTENKHSELNATSHSIPNKCHIETQTMFDDMAILRNECQCQLRVHTDSSEGDSESPLPNDECISQTSEKSQPNEPHINSSEQLQCENCANNNTTATLNMEKIEELNRMISDLKIKEKLYEQTMSEADEMFSNMTLEYGVQIENLENQINTTTLDLRAMKKELEKEREENDRMSNGNVELMKEIKAKENEKKQLNNMLECLKMQLEEEREESLKFKQEISSFKKLFQI</sequence>
<feature type="compositionally biased region" description="Polar residues" evidence="2">
    <location>
        <begin position="365"/>
        <end position="385"/>
    </location>
</feature>
<evidence type="ECO:0000313" key="3">
    <source>
        <dbReference type="Proteomes" id="UP000079169"/>
    </source>
</evidence>
<dbReference type="AlphaFoldDB" id="A0A3Q0IIT6"/>
<feature type="compositionally biased region" description="Basic and acidic residues" evidence="2">
    <location>
        <begin position="298"/>
        <end position="311"/>
    </location>
</feature>
<name>A0A3Q0IIT6_DIACI</name>
<feature type="compositionally biased region" description="Polar residues" evidence="2">
    <location>
        <begin position="103"/>
        <end position="123"/>
    </location>
</feature>
<proteinExistence type="predicted"/>
<reference evidence="4" key="1">
    <citation type="submission" date="2025-08" db="UniProtKB">
        <authorList>
            <consortium name="RefSeq"/>
        </authorList>
    </citation>
    <scope>IDENTIFICATION</scope>
</reference>
<dbReference type="PaxDb" id="121845-A0A3Q0IIT6"/>
<feature type="coiled-coil region" evidence="1">
    <location>
        <begin position="143"/>
        <end position="251"/>
    </location>
</feature>
<feature type="region of interest" description="Disordered" evidence="2">
    <location>
        <begin position="295"/>
        <end position="315"/>
    </location>
</feature>
<evidence type="ECO:0000313" key="4">
    <source>
        <dbReference type="RefSeq" id="XP_026676114.1"/>
    </source>
</evidence>
<protein>
    <submittedName>
        <fullName evidence="4">Flagellar attachment zone protein 1-like</fullName>
    </submittedName>
</protein>
<feature type="compositionally biased region" description="Basic and acidic residues" evidence="2">
    <location>
        <begin position="87"/>
        <end position="96"/>
    </location>
</feature>
<keyword evidence="3" id="KW-1185">Reference proteome</keyword>
<dbReference type="Proteomes" id="UP000079169">
    <property type="component" value="Unplaced"/>
</dbReference>
<dbReference type="STRING" id="121845.A0A3Q0IIT6"/>
<evidence type="ECO:0000256" key="2">
    <source>
        <dbReference type="SAM" id="MobiDB-lite"/>
    </source>
</evidence>
<organism evidence="3 4">
    <name type="scientific">Diaphorina citri</name>
    <name type="common">Asian citrus psyllid</name>
    <dbReference type="NCBI Taxonomy" id="121845"/>
    <lineage>
        <taxon>Eukaryota</taxon>
        <taxon>Metazoa</taxon>
        <taxon>Ecdysozoa</taxon>
        <taxon>Arthropoda</taxon>
        <taxon>Hexapoda</taxon>
        <taxon>Insecta</taxon>
        <taxon>Pterygota</taxon>
        <taxon>Neoptera</taxon>
        <taxon>Paraneoptera</taxon>
        <taxon>Hemiptera</taxon>
        <taxon>Sternorrhyncha</taxon>
        <taxon>Psylloidea</taxon>
        <taxon>Psyllidae</taxon>
        <taxon>Diaphorininae</taxon>
        <taxon>Diaphorina</taxon>
    </lineage>
</organism>
<dbReference type="RefSeq" id="XP_026676114.1">
    <property type="nucleotide sequence ID" value="XM_026820313.1"/>
</dbReference>
<keyword evidence="1" id="KW-0175">Coiled coil</keyword>
<evidence type="ECO:0000256" key="1">
    <source>
        <dbReference type="SAM" id="Coils"/>
    </source>
</evidence>
<dbReference type="GeneID" id="113465640"/>
<feature type="region of interest" description="Disordered" evidence="2">
    <location>
        <begin position="87"/>
        <end position="123"/>
    </location>
</feature>
<feature type="compositionally biased region" description="Basic and acidic residues" evidence="2">
    <location>
        <begin position="36"/>
        <end position="49"/>
    </location>
</feature>
<accession>A0A3Q0IIT6</accession>